<name>A0A644ZFS2_9ZZZZ</name>
<dbReference type="Pfam" id="PF02875">
    <property type="entry name" value="Mur_ligase_C"/>
    <property type="match status" value="1"/>
</dbReference>
<keyword evidence="4" id="KW-0547">Nucleotide-binding</keyword>
<dbReference type="NCBIfam" id="TIGR01499">
    <property type="entry name" value="folC"/>
    <property type="match status" value="1"/>
</dbReference>
<dbReference type="InterPro" id="IPR036615">
    <property type="entry name" value="Mur_ligase_C_dom_sf"/>
</dbReference>
<sequence>MGGRLDATNVLETPEVSVITHIGLDHTQQLGDTLEQIAWEKGGIIKPGCPAVLYGQGPGVTRTIEEICREKGAELCHASASEARLTEMTVDGLVFDWAGYEGLKTSLTGLHQLGNAVTAARAAQVLAGRGWRIDETALRAGLAGAGCIGRLELLSRSPVFLVDGAHNPQGVEAMLESLRLLFPDKRFVFLMGMLADKDYASAVRLILPLASRVYTITPPVPRALPAEELAGLIRAGGPVSAQAFGSVREAVEAALSDAGPEDVLCAFGSLYQIGEIRACFGLAEREPWKE</sequence>
<evidence type="ECO:0000256" key="3">
    <source>
        <dbReference type="ARBA" id="ARBA00022723"/>
    </source>
</evidence>
<dbReference type="InterPro" id="IPR004101">
    <property type="entry name" value="Mur_ligase_C"/>
</dbReference>
<evidence type="ECO:0000256" key="5">
    <source>
        <dbReference type="ARBA" id="ARBA00022840"/>
    </source>
</evidence>
<dbReference type="PANTHER" id="PTHR11136">
    <property type="entry name" value="FOLYLPOLYGLUTAMATE SYNTHASE-RELATED"/>
    <property type="match status" value="1"/>
</dbReference>
<dbReference type="AlphaFoldDB" id="A0A644ZFS2"/>
<evidence type="ECO:0000256" key="1">
    <source>
        <dbReference type="ARBA" id="ARBA00008276"/>
    </source>
</evidence>
<evidence type="ECO:0000313" key="8">
    <source>
        <dbReference type="EMBL" id="MPM36704.1"/>
    </source>
</evidence>
<dbReference type="SUPFAM" id="SSF53244">
    <property type="entry name" value="MurD-like peptide ligases, peptide-binding domain"/>
    <property type="match status" value="1"/>
</dbReference>
<keyword evidence="6" id="KW-0460">Magnesium</keyword>
<evidence type="ECO:0000256" key="4">
    <source>
        <dbReference type="ARBA" id="ARBA00022741"/>
    </source>
</evidence>
<dbReference type="PANTHER" id="PTHR11136:SF0">
    <property type="entry name" value="DIHYDROFOLATE SYNTHETASE-RELATED"/>
    <property type="match status" value="1"/>
</dbReference>
<dbReference type="InterPro" id="IPR001645">
    <property type="entry name" value="Folylpolyglutamate_synth"/>
</dbReference>
<keyword evidence="2 8" id="KW-0436">Ligase</keyword>
<accession>A0A644ZFS2</accession>
<dbReference type="GO" id="GO:0004326">
    <property type="term" value="F:tetrahydrofolylpolyglutamate synthase activity"/>
    <property type="evidence" value="ECO:0007669"/>
    <property type="project" value="UniProtKB-EC"/>
</dbReference>
<organism evidence="8">
    <name type="scientific">bioreactor metagenome</name>
    <dbReference type="NCBI Taxonomy" id="1076179"/>
    <lineage>
        <taxon>unclassified sequences</taxon>
        <taxon>metagenomes</taxon>
        <taxon>ecological metagenomes</taxon>
    </lineage>
</organism>
<reference evidence="8" key="1">
    <citation type="submission" date="2019-08" db="EMBL/GenBank/DDBJ databases">
        <authorList>
            <person name="Kucharzyk K."/>
            <person name="Murdoch R.W."/>
            <person name="Higgins S."/>
            <person name="Loffler F."/>
        </authorList>
    </citation>
    <scope>NUCLEOTIDE SEQUENCE</scope>
</reference>
<evidence type="ECO:0000256" key="6">
    <source>
        <dbReference type="ARBA" id="ARBA00022842"/>
    </source>
</evidence>
<dbReference type="GO" id="GO:0046872">
    <property type="term" value="F:metal ion binding"/>
    <property type="evidence" value="ECO:0007669"/>
    <property type="project" value="UniProtKB-KW"/>
</dbReference>
<dbReference type="GO" id="GO:0005737">
    <property type="term" value="C:cytoplasm"/>
    <property type="evidence" value="ECO:0007669"/>
    <property type="project" value="TreeGrafter"/>
</dbReference>
<dbReference type="Gene3D" id="3.40.1190.10">
    <property type="entry name" value="Mur-like, catalytic domain"/>
    <property type="match status" value="1"/>
</dbReference>
<gene>
    <name evidence="8" type="primary">fpgS_16</name>
    <name evidence="8" type="ORF">SDC9_83306</name>
</gene>
<dbReference type="GO" id="GO:0005524">
    <property type="term" value="F:ATP binding"/>
    <property type="evidence" value="ECO:0007669"/>
    <property type="project" value="UniProtKB-KW"/>
</dbReference>
<comment type="similarity">
    <text evidence="1">Belongs to the folylpolyglutamate synthase family.</text>
</comment>
<evidence type="ECO:0000259" key="7">
    <source>
        <dbReference type="Pfam" id="PF02875"/>
    </source>
</evidence>
<dbReference type="GO" id="GO:0008841">
    <property type="term" value="F:dihydrofolate synthase activity"/>
    <property type="evidence" value="ECO:0007669"/>
    <property type="project" value="TreeGrafter"/>
</dbReference>
<keyword evidence="5" id="KW-0067">ATP-binding</keyword>
<dbReference type="SUPFAM" id="SSF53623">
    <property type="entry name" value="MurD-like peptide ligases, catalytic domain"/>
    <property type="match status" value="1"/>
</dbReference>
<dbReference type="EC" id="6.3.2.17" evidence="8"/>
<comment type="caution">
    <text evidence="8">The sequence shown here is derived from an EMBL/GenBank/DDBJ whole genome shotgun (WGS) entry which is preliminary data.</text>
</comment>
<dbReference type="EMBL" id="VSSQ01007694">
    <property type="protein sequence ID" value="MPM36704.1"/>
    <property type="molecule type" value="Genomic_DNA"/>
</dbReference>
<dbReference type="Gene3D" id="3.90.190.20">
    <property type="entry name" value="Mur ligase, C-terminal domain"/>
    <property type="match status" value="1"/>
</dbReference>
<dbReference type="InterPro" id="IPR036565">
    <property type="entry name" value="Mur-like_cat_sf"/>
</dbReference>
<proteinExistence type="inferred from homology"/>
<keyword evidence="3" id="KW-0479">Metal-binding</keyword>
<feature type="domain" description="Mur ligase C-terminal" evidence="7">
    <location>
        <begin position="149"/>
        <end position="269"/>
    </location>
</feature>
<evidence type="ECO:0000256" key="2">
    <source>
        <dbReference type="ARBA" id="ARBA00022598"/>
    </source>
</evidence>
<protein>
    <submittedName>
        <fullName evidence="8">Folylpolyglutamate synthase</fullName>
        <ecNumber evidence="8">6.3.2.17</ecNumber>
    </submittedName>
</protein>